<gene>
    <name evidence="2" type="ORF">N7456_013023</name>
</gene>
<reference evidence="2" key="2">
    <citation type="journal article" date="2023" name="IMA Fungus">
        <title>Comparative genomic study of the Penicillium genus elucidates a diverse pangenome and 15 lateral gene transfer events.</title>
        <authorList>
            <person name="Petersen C."/>
            <person name="Sorensen T."/>
            <person name="Nielsen M.R."/>
            <person name="Sondergaard T.E."/>
            <person name="Sorensen J.L."/>
            <person name="Fitzpatrick D.A."/>
            <person name="Frisvad J.C."/>
            <person name="Nielsen K.L."/>
        </authorList>
    </citation>
    <scope>NUCLEOTIDE SEQUENCE</scope>
    <source>
        <strain evidence="2">IBT 30069</strain>
    </source>
</reference>
<dbReference type="PANTHER" id="PTHR14097:SF9">
    <property type="entry name" value="EPIMERASE, PUTATIVE (AFU_ORTHOLOGUE AFUA_8G07320)-RELATED"/>
    <property type="match status" value="1"/>
</dbReference>
<name>A0A9W9JW59_9EURO</name>
<dbReference type="SUPFAM" id="SSF51735">
    <property type="entry name" value="NAD(P)-binding Rossmann-fold domains"/>
    <property type="match status" value="1"/>
</dbReference>
<sequence>MKIILAGSTGFIGREALNQCLQNPAITSVVALSRRDLPAHDKLKVTLMKDFASYSASVRQDIKDAEACIWTIGLIPSTAFKDDDGATARRVSIEYTMAAAKAFQESCRKPFRFIYVSGAGAEQDQAKSLWVMRDYRRIRGLVESELLNFARTHPDFTSYIMRPAMVISNKTTPHSLLFGLGPSIRVDAIAKSMVELAIDGGEKTVWENSEMK</sequence>
<evidence type="ECO:0000259" key="1">
    <source>
        <dbReference type="Pfam" id="PF13460"/>
    </source>
</evidence>
<reference evidence="2" key="1">
    <citation type="submission" date="2022-11" db="EMBL/GenBank/DDBJ databases">
        <authorList>
            <person name="Petersen C."/>
        </authorList>
    </citation>
    <scope>NUCLEOTIDE SEQUENCE</scope>
    <source>
        <strain evidence="2">IBT 30069</strain>
    </source>
</reference>
<keyword evidence="3" id="KW-1185">Reference proteome</keyword>
<organism evidence="2 3">
    <name type="scientific">Penicillium angulare</name>
    <dbReference type="NCBI Taxonomy" id="116970"/>
    <lineage>
        <taxon>Eukaryota</taxon>
        <taxon>Fungi</taxon>
        <taxon>Dikarya</taxon>
        <taxon>Ascomycota</taxon>
        <taxon>Pezizomycotina</taxon>
        <taxon>Eurotiomycetes</taxon>
        <taxon>Eurotiomycetidae</taxon>
        <taxon>Eurotiales</taxon>
        <taxon>Aspergillaceae</taxon>
        <taxon>Penicillium</taxon>
    </lineage>
</organism>
<comment type="caution">
    <text evidence="2">The sequence shown here is derived from an EMBL/GenBank/DDBJ whole genome shotgun (WGS) entry which is preliminary data.</text>
</comment>
<dbReference type="Pfam" id="PF13460">
    <property type="entry name" value="NAD_binding_10"/>
    <property type="match status" value="1"/>
</dbReference>
<dbReference type="Gene3D" id="3.40.50.720">
    <property type="entry name" value="NAD(P)-binding Rossmann-like Domain"/>
    <property type="match status" value="1"/>
</dbReference>
<evidence type="ECO:0000313" key="3">
    <source>
        <dbReference type="Proteomes" id="UP001149165"/>
    </source>
</evidence>
<dbReference type="PANTHER" id="PTHR14097">
    <property type="entry name" value="OXIDOREDUCTASE HTATIP2"/>
    <property type="match status" value="1"/>
</dbReference>
<accession>A0A9W9JW59</accession>
<dbReference type="InterPro" id="IPR016040">
    <property type="entry name" value="NAD(P)-bd_dom"/>
</dbReference>
<protein>
    <recommendedName>
        <fullName evidence="1">NAD(P)-binding domain-containing protein</fullName>
    </recommendedName>
</protein>
<dbReference type="Proteomes" id="UP001149165">
    <property type="component" value="Unassembled WGS sequence"/>
</dbReference>
<evidence type="ECO:0000313" key="2">
    <source>
        <dbReference type="EMBL" id="KAJ5083596.1"/>
    </source>
</evidence>
<dbReference type="AlphaFoldDB" id="A0A9W9JW59"/>
<dbReference type="EMBL" id="JAPQKH010000008">
    <property type="protein sequence ID" value="KAJ5083596.1"/>
    <property type="molecule type" value="Genomic_DNA"/>
</dbReference>
<dbReference type="InterPro" id="IPR036291">
    <property type="entry name" value="NAD(P)-bd_dom_sf"/>
</dbReference>
<feature type="domain" description="NAD(P)-binding" evidence="1">
    <location>
        <begin position="7"/>
        <end position="195"/>
    </location>
</feature>
<proteinExistence type="predicted"/>
<dbReference type="OrthoDB" id="3535423at2759"/>